<proteinExistence type="inferred from homology"/>
<comment type="catalytic activity">
    <reaction evidence="1">
        <text>(4aS,6R)-4a-hydroxy-L-erythro-5,6,7,8-tetrahydrobiopterin = (6R)-L-erythro-6,7-dihydrobiopterin + H2O</text>
        <dbReference type="Rhea" id="RHEA:11920"/>
        <dbReference type="ChEBI" id="CHEBI:15377"/>
        <dbReference type="ChEBI" id="CHEBI:15642"/>
        <dbReference type="ChEBI" id="CHEBI:43120"/>
        <dbReference type="EC" id="4.2.1.96"/>
    </reaction>
</comment>
<dbReference type="SUPFAM" id="SSF55248">
    <property type="entry name" value="PCD-like"/>
    <property type="match status" value="1"/>
</dbReference>
<dbReference type="NCBIfam" id="NF002017">
    <property type="entry name" value="PRK00823.1-2"/>
    <property type="match status" value="1"/>
</dbReference>
<dbReference type="PANTHER" id="PTHR12599">
    <property type="entry name" value="PTERIN-4-ALPHA-CARBINOLAMINE DEHYDRATASE"/>
    <property type="match status" value="1"/>
</dbReference>
<dbReference type="InterPro" id="IPR001533">
    <property type="entry name" value="Pterin_deHydtase"/>
</dbReference>
<sequence length="93" mass="10543">MALSAETVEKRLKENPGWVRSGDRLVRTVPFENYMDGARFIQTIARIAEQENHHPDLMLTVDRVIVSTTTHDAGGITEKDFRLIARIAEVHEA</sequence>
<name>A0ABU1IJK4_9BACL</name>
<dbReference type="CDD" id="cd00488">
    <property type="entry name" value="PCD_DCoH"/>
    <property type="match status" value="1"/>
</dbReference>
<protein>
    <recommendedName>
        <fullName evidence="3">4a-hydroxytetrahydrobiopterin dehydratase</fullName>
        <ecNumber evidence="3">4.2.1.96</ecNumber>
    </recommendedName>
</protein>
<evidence type="ECO:0000256" key="1">
    <source>
        <dbReference type="ARBA" id="ARBA00001554"/>
    </source>
</evidence>
<keyword evidence="4 5" id="KW-0456">Lyase</keyword>
<dbReference type="EMBL" id="JAVDQG010000002">
    <property type="protein sequence ID" value="MDR6224952.1"/>
    <property type="molecule type" value="Genomic_DNA"/>
</dbReference>
<reference evidence="5 6" key="1">
    <citation type="submission" date="2023-07" db="EMBL/GenBank/DDBJ databases">
        <title>Genomic Encyclopedia of Type Strains, Phase IV (KMG-IV): sequencing the most valuable type-strain genomes for metagenomic binning, comparative biology and taxonomic classification.</title>
        <authorList>
            <person name="Goeker M."/>
        </authorList>
    </citation>
    <scope>NUCLEOTIDE SEQUENCE [LARGE SCALE GENOMIC DNA]</scope>
    <source>
        <strain evidence="5 6">DSM 45903</strain>
    </source>
</reference>
<dbReference type="RefSeq" id="WP_309862968.1">
    <property type="nucleotide sequence ID" value="NZ_JAVDQG010000002.1"/>
</dbReference>
<dbReference type="Proteomes" id="UP001185012">
    <property type="component" value="Unassembled WGS sequence"/>
</dbReference>
<dbReference type="Gene3D" id="3.30.1360.20">
    <property type="entry name" value="Transcriptional coactivator/pterin dehydratase"/>
    <property type="match status" value="1"/>
</dbReference>
<comment type="similarity">
    <text evidence="2">Belongs to the pterin-4-alpha-carbinolamine dehydratase family.</text>
</comment>
<dbReference type="InterPro" id="IPR036428">
    <property type="entry name" value="PCD_sf"/>
</dbReference>
<evidence type="ECO:0000313" key="6">
    <source>
        <dbReference type="Proteomes" id="UP001185012"/>
    </source>
</evidence>
<evidence type="ECO:0000256" key="4">
    <source>
        <dbReference type="ARBA" id="ARBA00023239"/>
    </source>
</evidence>
<keyword evidence="6" id="KW-1185">Reference proteome</keyword>
<gene>
    <name evidence="5" type="ORF">JOE21_000943</name>
</gene>
<accession>A0ABU1IJK4</accession>
<dbReference type="Pfam" id="PF01329">
    <property type="entry name" value="Pterin_4a"/>
    <property type="match status" value="1"/>
</dbReference>
<organism evidence="5 6">
    <name type="scientific">Desmospora profundinema</name>
    <dbReference type="NCBI Taxonomy" id="1571184"/>
    <lineage>
        <taxon>Bacteria</taxon>
        <taxon>Bacillati</taxon>
        <taxon>Bacillota</taxon>
        <taxon>Bacilli</taxon>
        <taxon>Bacillales</taxon>
        <taxon>Thermoactinomycetaceae</taxon>
        <taxon>Desmospora</taxon>
    </lineage>
</organism>
<dbReference type="EC" id="4.2.1.96" evidence="3"/>
<dbReference type="GO" id="GO:0008124">
    <property type="term" value="F:4-alpha-hydroxytetrahydrobiopterin dehydratase activity"/>
    <property type="evidence" value="ECO:0007669"/>
    <property type="project" value="UniProtKB-EC"/>
</dbReference>
<evidence type="ECO:0000256" key="3">
    <source>
        <dbReference type="ARBA" id="ARBA00013252"/>
    </source>
</evidence>
<dbReference type="PANTHER" id="PTHR12599:SF0">
    <property type="entry name" value="PTERIN-4-ALPHA-CARBINOLAMINE DEHYDRATASE"/>
    <property type="match status" value="1"/>
</dbReference>
<comment type="caution">
    <text evidence="5">The sequence shown here is derived from an EMBL/GenBank/DDBJ whole genome shotgun (WGS) entry which is preliminary data.</text>
</comment>
<evidence type="ECO:0000256" key="2">
    <source>
        <dbReference type="ARBA" id="ARBA00006472"/>
    </source>
</evidence>
<evidence type="ECO:0000313" key="5">
    <source>
        <dbReference type="EMBL" id="MDR6224952.1"/>
    </source>
</evidence>